<evidence type="ECO:0000313" key="3">
    <source>
        <dbReference type="Proteomes" id="UP001165136"/>
    </source>
</evidence>
<accession>A0A9W6QY57</accession>
<feature type="compositionally biased region" description="Low complexity" evidence="1">
    <location>
        <begin position="374"/>
        <end position="387"/>
    </location>
</feature>
<reference evidence="2" key="1">
    <citation type="submission" date="2023-03" db="EMBL/GenBank/DDBJ databases">
        <title>Amycolatopsis taiwanensis NBRC 103393.</title>
        <authorList>
            <person name="Ichikawa N."/>
            <person name="Sato H."/>
            <person name="Tonouchi N."/>
        </authorList>
    </citation>
    <scope>NUCLEOTIDE SEQUENCE</scope>
    <source>
        <strain evidence="2">NBRC 103393</strain>
    </source>
</reference>
<dbReference type="SUPFAM" id="SSF48452">
    <property type="entry name" value="TPR-like"/>
    <property type="match status" value="2"/>
</dbReference>
<dbReference type="RefSeq" id="WP_285486359.1">
    <property type="nucleotide sequence ID" value="NZ_BSTI01000003.1"/>
</dbReference>
<keyword evidence="3" id="KW-1185">Reference proteome</keyword>
<dbReference type="PANTHER" id="PTHR47691">
    <property type="entry name" value="REGULATOR-RELATED"/>
    <property type="match status" value="1"/>
</dbReference>
<comment type="caution">
    <text evidence="2">The sequence shown here is derived from an EMBL/GenBank/DDBJ whole genome shotgun (WGS) entry which is preliminary data.</text>
</comment>
<dbReference type="Proteomes" id="UP001165136">
    <property type="component" value="Unassembled WGS sequence"/>
</dbReference>
<dbReference type="EMBL" id="BSTI01000003">
    <property type="protein sequence ID" value="GLY64936.1"/>
    <property type="molecule type" value="Genomic_DNA"/>
</dbReference>
<gene>
    <name evidence="2" type="ORF">Atai01_15550</name>
</gene>
<name>A0A9W6QY57_9PSEU</name>
<feature type="region of interest" description="Disordered" evidence="1">
    <location>
        <begin position="372"/>
        <end position="391"/>
    </location>
</feature>
<dbReference type="InterPro" id="IPR011990">
    <property type="entry name" value="TPR-like_helical_dom_sf"/>
</dbReference>
<dbReference type="PANTHER" id="PTHR47691:SF3">
    <property type="entry name" value="HTH-TYPE TRANSCRIPTIONAL REGULATOR RV0890C-RELATED"/>
    <property type="match status" value="1"/>
</dbReference>
<evidence type="ECO:0000313" key="2">
    <source>
        <dbReference type="EMBL" id="GLY64936.1"/>
    </source>
</evidence>
<sequence>MSPTESDLRELLQQASSLPYGETRDAHLENVLRHAEAGEFTRLAFDTRMKLIGSYAMGPARVRMFVPFARCLADYDANPAEYEPWVSHSLLWSFKHVVSAMTKFPEVPLARVETALDDMERRFRAGGHSLHAVYTYRHHAAEHVGDLPAADQWYDRWAQAPRDVLSDCIGCEPTDKAVYLSSRNRDEEAIAVAEPVLHDEHLTCSEQPQHILTALLLPYARTGRLAEARDAHRRAYRLLRTKPQDIEMLAHHLEFCARTGNEVAGLTLLERHLGWLDRASSPYAGMEFAASGALLLRRIEQAGHGTQRVRRPADGDRPATEPTVVELRETLARQALDTAARFDVRNATGYQTERVQALLDAESVAEGIPLSAIPRQPTPRTTAPAPTEDLTEKSAEELVERAERELLRQHPAVAKEVLRRHEPLKPDEDPVLAGRIMVLRARLATDPRGSAAEGDLRAAVALFEAAGDEDRRQNTLSRLGVVLCRTDRGAEGIPLLRAGVTHFDAAGDGAQRVWTRLRLIDGLVATGEPAEVEQLLAEADSIARECGDPLAIGAVGLERLDHYDGAAGQAETMIVVAEATAAAFREADVPIMVAGTGARLARLRQAVGDLDGALAEYRTALDALPADASPALRASMLHGQAELLMQANRPAEAISGLFDAVGLATLADEAELSAHCRHLLAVAYHATGQPWDSAELAEEALDAFEALGEAQAADRCRYLLARAHADLGEAEPALARYDEVIAHATQRGETDLLAQVLVDTAELLDRLDQDAMAAQRYREAGDLAQRSADPFHAAYCRYQEALSLMWSGNVPRAVEVLAEAEQAVADLPDEQPGVKAYHQAQLGANGARILHAADRLDDAVTHARGAVDGFRASGATHRIPGAELTLGNLLLQAGRAEEAEPWLRSAHDALSGEARAGEAARTALATALDQLGRSAEAAELRAEGDRAAE</sequence>
<evidence type="ECO:0008006" key="4">
    <source>
        <dbReference type="Google" id="ProtNLM"/>
    </source>
</evidence>
<protein>
    <recommendedName>
        <fullName evidence="4">Tetratricopeptide repeat protein</fullName>
    </recommendedName>
</protein>
<dbReference type="AlphaFoldDB" id="A0A9W6QY57"/>
<evidence type="ECO:0000256" key="1">
    <source>
        <dbReference type="SAM" id="MobiDB-lite"/>
    </source>
</evidence>
<dbReference type="Gene3D" id="1.25.40.10">
    <property type="entry name" value="Tetratricopeptide repeat domain"/>
    <property type="match status" value="3"/>
</dbReference>
<proteinExistence type="predicted"/>
<organism evidence="2 3">
    <name type="scientific">Amycolatopsis taiwanensis</name>
    <dbReference type="NCBI Taxonomy" id="342230"/>
    <lineage>
        <taxon>Bacteria</taxon>
        <taxon>Bacillati</taxon>
        <taxon>Actinomycetota</taxon>
        <taxon>Actinomycetes</taxon>
        <taxon>Pseudonocardiales</taxon>
        <taxon>Pseudonocardiaceae</taxon>
        <taxon>Amycolatopsis</taxon>
    </lineage>
</organism>